<dbReference type="Pfam" id="PF14494">
    <property type="entry name" value="DUF4436"/>
    <property type="match status" value="1"/>
</dbReference>
<feature type="transmembrane region" description="Helical" evidence="2">
    <location>
        <begin position="283"/>
        <end position="304"/>
    </location>
</feature>
<keyword evidence="2" id="KW-0812">Transmembrane</keyword>
<proteinExistence type="predicted"/>
<reference evidence="3" key="1">
    <citation type="submission" date="2024-05" db="EMBL/GenBank/DDBJ databases">
        <title>Herbiconiux sp. A18JL235.</title>
        <authorList>
            <person name="Zhang G."/>
        </authorList>
    </citation>
    <scope>NUCLEOTIDE SEQUENCE</scope>
    <source>
        <strain evidence="3">A18JL235</strain>
    </source>
</reference>
<organism evidence="3">
    <name type="scientific">Herbiconiux sp. A18JL235</name>
    <dbReference type="NCBI Taxonomy" id="3152363"/>
    <lineage>
        <taxon>Bacteria</taxon>
        <taxon>Bacillati</taxon>
        <taxon>Actinomycetota</taxon>
        <taxon>Actinomycetes</taxon>
        <taxon>Micrococcales</taxon>
        <taxon>Microbacteriaceae</taxon>
        <taxon>Herbiconiux</taxon>
    </lineage>
</organism>
<evidence type="ECO:0000313" key="3">
    <source>
        <dbReference type="EMBL" id="XDI04833.1"/>
    </source>
</evidence>
<feature type="region of interest" description="Disordered" evidence="1">
    <location>
        <begin position="312"/>
        <end position="369"/>
    </location>
</feature>
<keyword evidence="2" id="KW-0472">Membrane</keyword>
<sequence>MSAPEAGGSEAHERAPRPRRRLWLLISLAALGLVVYLLVVALYASSGARSSTFGDPTASDTDVDVTISPLAVNGAVERLSLDISVEAPDSLIEANGVAMKKQLLVLVTPVDGAQTIALDKGSIPRITKTTSVVAGGSVENWPFDRYSTGLIVVAYTVDADGNAEVQQTNVMWKGYLSGWNFAVASVIPPDPVMLELPDGTEVPAPLLTVEASRSGSTLAFGVLLLSVLVVMPVLVLFVAISAFTGRRKVEATLMSWMGAMLFATIPLRGFLPGSPPIGSWIDFLIVLWVIVALVAGLAVYVAAWSRWGTRATPKEPRASRAGRGRAVRGDENEVSSTMTAERLRRDYGRREYGRREDGRRDDERRDDEG</sequence>
<dbReference type="AlphaFoldDB" id="A0AB39BF14"/>
<feature type="transmembrane region" description="Helical" evidence="2">
    <location>
        <begin position="252"/>
        <end position="271"/>
    </location>
</feature>
<feature type="transmembrane region" description="Helical" evidence="2">
    <location>
        <begin position="22"/>
        <end position="44"/>
    </location>
</feature>
<evidence type="ECO:0000256" key="2">
    <source>
        <dbReference type="SAM" id="Phobius"/>
    </source>
</evidence>
<feature type="compositionally biased region" description="Basic and acidic residues" evidence="1">
    <location>
        <begin position="341"/>
        <end position="369"/>
    </location>
</feature>
<name>A0AB39BF14_9MICO</name>
<gene>
    <name evidence="3" type="ORF">ABFY20_16040</name>
</gene>
<dbReference type="EMBL" id="CP162511">
    <property type="protein sequence ID" value="XDI04833.1"/>
    <property type="molecule type" value="Genomic_DNA"/>
</dbReference>
<accession>A0AB39BF14</accession>
<feature type="transmembrane region" description="Helical" evidence="2">
    <location>
        <begin position="218"/>
        <end position="240"/>
    </location>
</feature>
<protein>
    <submittedName>
        <fullName evidence="3">DUF4436 family protein</fullName>
    </submittedName>
</protein>
<keyword evidence="2" id="KW-1133">Transmembrane helix</keyword>
<dbReference type="InterPro" id="IPR027948">
    <property type="entry name" value="DUF4436"/>
</dbReference>
<dbReference type="RefSeq" id="WP_368497232.1">
    <property type="nucleotide sequence ID" value="NZ_CP162511.1"/>
</dbReference>
<evidence type="ECO:0000256" key="1">
    <source>
        <dbReference type="SAM" id="MobiDB-lite"/>
    </source>
</evidence>